<dbReference type="InterPro" id="IPR029479">
    <property type="entry name" value="Nitroreductase"/>
</dbReference>
<dbReference type="EMBL" id="VITR01000023">
    <property type="protein sequence ID" value="TWB34617.1"/>
    <property type="molecule type" value="Genomic_DNA"/>
</dbReference>
<comment type="similarity">
    <text evidence="1 5">Belongs to the flavin oxidoreductase frp family.</text>
</comment>
<gene>
    <name evidence="7" type="ORF">FBZ90_1236</name>
</gene>
<evidence type="ECO:0000256" key="5">
    <source>
        <dbReference type="PIRNR" id="PIRNR005426"/>
    </source>
</evidence>
<keyword evidence="2 5" id="KW-0285">Flavoprotein</keyword>
<dbReference type="CDD" id="cd02146">
    <property type="entry name" value="NfsA-like"/>
    <property type="match status" value="1"/>
</dbReference>
<evidence type="ECO:0000256" key="4">
    <source>
        <dbReference type="ARBA" id="ARBA00023002"/>
    </source>
</evidence>
<reference evidence="7 8" key="1">
    <citation type="submission" date="2019-06" db="EMBL/GenBank/DDBJ databases">
        <title>Genomic Encyclopedia of Type Strains, Phase IV (KMG-V): Genome sequencing to study the core and pangenomes of soil and plant-associated prokaryotes.</title>
        <authorList>
            <person name="Whitman W."/>
        </authorList>
    </citation>
    <scope>NUCLEOTIDE SEQUENCE [LARGE SCALE GENOMIC DNA]</scope>
    <source>
        <strain evidence="7 8">BR 11622</strain>
    </source>
</reference>
<evidence type="ECO:0000259" key="6">
    <source>
        <dbReference type="Pfam" id="PF00881"/>
    </source>
</evidence>
<evidence type="ECO:0000256" key="3">
    <source>
        <dbReference type="ARBA" id="ARBA00022643"/>
    </source>
</evidence>
<protein>
    <submittedName>
        <fullName evidence="7">Nitroreductase</fullName>
    </submittedName>
</protein>
<dbReference type="Proteomes" id="UP000315751">
    <property type="component" value="Unassembled WGS sequence"/>
</dbReference>
<dbReference type="Gene3D" id="3.40.109.10">
    <property type="entry name" value="NADH Oxidase"/>
    <property type="match status" value="1"/>
</dbReference>
<dbReference type="Pfam" id="PF00881">
    <property type="entry name" value="Nitroreductase"/>
    <property type="match status" value="1"/>
</dbReference>
<dbReference type="RefSeq" id="WP_145736255.1">
    <property type="nucleotide sequence ID" value="NZ_VITR01000023.1"/>
</dbReference>
<dbReference type="PIRSF" id="PIRSF005426">
    <property type="entry name" value="Frp"/>
    <property type="match status" value="1"/>
</dbReference>
<organism evidence="7 8">
    <name type="scientific">Nitrospirillum amazonense</name>
    <dbReference type="NCBI Taxonomy" id="28077"/>
    <lineage>
        <taxon>Bacteria</taxon>
        <taxon>Pseudomonadati</taxon>
        <taxon>Pseudomonadota</taxon>
        <taxon>Alphaproteobacteria</taxon>
        <taxon>Rhodospirillales</taxon>
        <taxon>Azospirillaceae</taxon>
        <taxon>Nitrospirillum</taxon>
    </lineage>
</organism>
<keyword evidence="4 5" id="KW-0560">Oxidoreductase</keyword>
<evidence type="ECO:0000256" key="1">
    <source>
        <dbReference type="ARBA" id="ARBA00008366"/>
    </source>
</evidence>
<comment type="caution">
    <text evidence="7">The sequence shown here is derived from an EMBL/GenBank/DDBJ whole genome shotgun (WGS) entry which is preliminary data.</text>
</comment>
<keyword evidence="5" id="KW-0521">NADP</keyword>
<dbReference type="PANTHER" id="PTHR43425:SF2">
    <property type="entry name" value="OXYGEN-INSENSITIVE NADPH NITROREDUCTASE"/>
    <property type="match status" value="1"/>
</dbReference>
<evidence type="ECO:0000256" key="2">
    <source>
        <dbReference type="ARBA" id="ARBA00022630"/>
    </source>
</evidence>
<dbReference type="OrthoDB" id="3181400at2"/>
<dbReference type="InterPro" id="IPR000415">
    <property type="entry name" value="Nitroreductase-like"/>
</dbReference>
<dbReference type="SUPFAM" id="SSF55469">
    <property type="entry name" value="FMN-dependent nitroreductase-like"/>
    <property type="match status" value="1"/>
</dbReference>
<accession>A0A560GKV7</accession>
<sequence length="295" mass="31347">MTLAAIIPAFAHRGVTSRPHPAADLLARRYGADSPLDAEALGPDQWNEVLTGLLSHKSVRAYRDAPLPEGTLETLVAAAQSAPTSSNLQAWSVVAVTDPARKARFATWAQNQAHIEQAPLFLVWLADLSRLDGLAKATVGDAAGLDYLETLIVAITDATMAAQNAVVAAESLGLGTVYIGAIRNETEAVAAELRLPPKVLPLFGLCVGYADPARPAAVKPRLPQSVVLHHERYVATGVEAATAAYDAQVRDFYAQQGIDAPAWSQTVSARVRGPAALSGRHRLRQILVDFGFPLL</sequence>
<proteinExistence type="inferred from homology"/>
<evidence type="ECO:0000313" key="7">
    <source>
        <dbReference type="EMBL" id="TWB34617.1"/>
    </source>
</evidence>
<keyword evidence="8" id="KW-1185">Reference proteome</keyword>
<name>A0A560GKV7_9PROT</name>
<dbReference type="GO" id="GO:0016491">
    <property type="term" value="F:oxidoreductase activity"/>
    <property type="evidence" value="ECO:0007669"/>
    <property type="project" value="UniProtKB-UniRule"/>
</dbReference>
<feature type="domain" description="Nitroreductase" evidence="6">
    <location>
        <begin position="55"/>
        <end position="209"/>
    </location>
</feature>
<evidence type="ECO:0000313" key="8">
    <source>
        <dbReference type="Proteomes" id="UP000315751"/>
    </source>
</evidence>
<dbReference type="PANTHER" id="PTHR43425">
    <property type="entry name" value="OXYGEN-INSENSITIVE NADPH NITROREDUCTASE"/>
    <property type="match status" value="1"/>
</dbReference>
<dbReference type="InterPro" id="IPR016446">
    <property type="entry name" value="Flavin_OxRdtase_Frp"/>
</dbReference>
<keyword evidence="3 5" id="KW-0288">FMN</keyword>
<dbReference type="AlphaFoldDB" id="A0A560GKV7"/>